<keyword evidence="5" id="KW-1185">Reference proteome</keyword>
<dbReference type="STRING" id="1131731.BAZO_12309"/>
<keyword evidence="3" id="KW-1133">Transmembrane helix</keyword>
<organism evidence="4 5">
    <name type="scientific">Schinkia azotoformans LMG 9581</name>
    <dbReference type="NCBI Taxonomy" id="1131731"/>
    <lineage>
        <taxon>Bacteria</taxon>
        <taxon>Bacillati</taxon>
        <taxon>Bacillota</taxon>
        <taxon>Bacilli</taxon>
        <taxon>Bacillales</taxon>
        <taxon>Bacillaceae</taxon>
        <taxon>Calidifontibacillus/Schinkia group</taxon>
        <taxon>Schinkia</taxon>
    </lineage>
</organism>
<dbReference type="GO" id="GO:0009986">
    <property type="term" value="C:cell surface"/>
    <property type="evidence" value="ECO:0007669"/>
    <property type="project" value="UniProtKB-SubCell"/>
</dbReference>
<keyword evidence="3" id="KW-0812">Transmembrane</keyword>
<dbReference type="NCBIfam" id="TIGR02532">
    <property type="entry name" value="IV_pilin_GFxxxE"/>
    <property type="match status" value="1"/>
</dbReference>
<comment type="caution">
    <text evidence="4">The sequence shown here is derived from an EMBL/GenBank/DDBJ whole genome shotgun (WGS) entry which is preliminary data.</text>
</comment>
<keyword evidence="2" id="KW-0178">Competence</keyword>
<dbReference type="InterPro" id="IPR012902">
    <property type="entry name" value="N_methyl_site"/>
</dbReference>
<accession>K6D9N7</accession>
<sequence>MRHFAKLLKNNNGLTLIELLAAIVISTLVLGIAYGLLMAGYKTYEKVGIEQGQRDEADYVVSRIMEKFYEGDISDIRNCDSTSKLCIEILSTESLKIKTGSTEVGITSFNELKDASNRKITRIKIDDNHDNHNVVFEKYNAIVDSTNNITIDSSSPPESEKINSEHYDFDGSKINATCSYEAAIIIDETDHAPTNWKKLINKKCSNGIVDISLIIKRANVSNDKYKLELKSQFGF</sequence>
<protein>
    <recommendedName>
        <fullName evidence="6">Prepilin-type N-terminal cleavage/methylation domain-containing protein</fullName>
    </recommendedName>
</protein>
<evidence type="ECO:0000313" key="5">
    <source>
        <dbReference type="Proteomes" id="UP000006315"/>
    </source>
</evidence>
<dbReference type="RefSeq" id="WP_003331826.1">
    <property type="nucleotide sequence ID" value="NZ_AJLR01000111.1"/>
</dbReference>
<name>K6D9N7_SCHAZ</name>
<evidence type="ECO:0000256" key="2">
    <source>
        <dbReference type="ARBA" id="ARBA00023287"/>
    </source>
</evidence>
<evidence type="ECO:0000256" key="1">
    <source>
        <dbReference type="ARBA" id="ARBA00004241"/>
    </source>
</evidence>
<evidence type="ECO:0008006" key="6">
    <source>
        <dbReference type="Google" id="ProtNLM"/>
    </source>
</evidence>
<dbReference type="GeneID" id="89468467"/>
<dbReference type="AlphaFoldDB" id="K6D9N7"/>
<dbReference type="Pfam" id="PF07963">
    <property type="entry name" value="N_methyl"/>
    <property type="match status" value="1"/>
</dbReference>
<dbReference type="Proteomes" id="UP000006315">
    <property type="component" value="Unassembled WGS sequence"/>
</dbReference>
<gene>
    <name evidence="4" type="ORF">BAZO_12309</name>
</gene>
<dbReference type="EMBL" id="AJLR01000111">
    <property type="protein sequence ID" value="EKN64984.1"/>
    <property type="molecule type" value="Genomic_DNA"/>
</dbReference>
<reference evidence="4 5" key="1">
    <citation type="journal article" date="2012" name="Front. Microbiol.">
        <title>Redundancy and modularity in membrane-associated dissimilatory nitrate reduction in Bacillus.</title>
        <authorList>
            <person name="Heylen K."/>
            <person name="Keltjens J."/>
        </authorList>
    </citation>
    <scope>NUCLEOTIDE SEQUENCE [LARGE SCALE GENOMIC DNA]</scope>
    <source>
        <strain evidence="4 5">LMG 9581</strain>
    </source>
</reference>
<feature type="transmembrane region" description="Helical" evidence="3">
    <location>
        <begin position="16"/>
        <end position="37"/>
    </location>
</feature>
<proteinExistence type="predicted"/>
<keyword evidence="3" id="KW-0472">Membrane</keyword>
<evidence type="ECO:0000313" key="4">
    <source>
        <dbReference type="EMBL" id="EKN64984.1"/>
    </source>
</evidence>
<comment type="subcellular location">
    <subcellularLocation>
        <location evidence="1">Cell surface</location>
    </subcellularLocation>
</comment>
<dbReference type="PATRIC" id="fig|1131731.3.peg.2522"/>
<dbReference type="GO" id="GO:0030420">
    <property type="term" value="P:establishment of competence for transformation"/>
    <property type="evidence" value="ECO:0007669"/>
    <property type="project" value="UniProtKB-KW"/>
</dbReference>
<evidence type="ECO:0000256" key="3">
    <source>
        <dbReference type="SAM" id="Phobius"/>
    </source>
</evidence>